<dbReference type="HOGENOM" id="CLU_1073989_0_0_1"/>
<protein>
    <submittedName>
        <fullName evidence="1">Uncharacterized protein</fullName>
    </submittedName>
</protein>
<organism evidence="1 2">
    <name type="scientific">Nosema bombycis (strain CQ1 / CVCC 102059)</name>
    <name type="common">Microsporidian parasite</name>
    <name type="synonym">Pebrine of silkworm</name>
    <dbReference type="NCBI Taxonomy" id="578461"/>
    <lineage>
        <taxon>Eukaryota</taxon>
        <taxon>Fungi</taxon>
        <taxon>Fungi incertae sedis</taxon>
        <taxon>Microsporidia</taxon>
        <taxon>Nosematidae</taxon>
        <taxon>Nosema</taxon>
    </lineage>
</organism>
<name>R0MM41_NOSB1</name>
<accession>R0MM41</accession>
<dbReference type="VEuPathDB" id="MicrosporidiaDB:NBO_53g0003"/>
<sequence>MKIRNILILITKFMTVKNYIMRNTKNNSSFNEVKSVNAMCLCDLNVVLGPQEMKTVETSNTSENNFLNISKTSTTKTYMCYDHDNQTCANYLKNVLNSVFKNKIKASSGVKPFFSMQESVKIYECSNFSILFFPFQSSQKKLTRLLIYVILKNEKWNLNDLWKHLNSKGALNFLDFYKISRNKFIDLSIPIPNVISLVNKFEMKNSNAKKGIVHLWDNLKKESDLFKLKKKLYEHFRKPENVVRVSSPYMAFICNESDGKIRILFMDDNK</sequence>
<gene>
    <name evidence="1" type="ORF">NBO_53g0003</name>
</gene>
<proteinExistence type="predicted"/>
<dbReference type="AlphaFoldDB" id="R0MM41"/>
<dbReference type="EMBL" id="KB908961">
    <property type="protein sequence ID" value="EOB13878.1"/>
    <property type="molecule type" value="Genomic_DNA"/>
</dbReference>
<evidence type="ECO:0000313" key="1">
    <source>
        <dbReference type="EMBL" id="EOB13878.1"/>
    </source>
</evidence>
<reference evidence="1 2" key="1">
    <citation type="journal article" date="2013" name="BMC Genomics">
        <title>Comparative genomics of parasitic silkworm microsporidia reveal an association between genome expansion and host adaptation.</title>
        <authorList>
            <person name="Pan G."/>
            <person name="Xu J."/>
            <person name="Li T."/>
            <person name="Xia Q."/>
            <person name="Liu S.L."/>
            <person name="Zhang G."/>
            <person name="Li S."/>
            <person name="Li C."/>
            <person name="Liu H."/>
            <person name="Yang L."/>
            <person name="Liu T."/>
            <person name="Zhang X."/>
            <person name="Wu Z."/>
            <person name="Fan W."/>
            <person name="Dang X."/>
            <person name="Xiang H."/>
            <person name="Tao M."/>
            <person name="Li Y."/>
            <person name="Hu J."/>
            <person name="Li Z."/>
            <person name="Lin L."/>
            <person name="Luo J."/>
            <person name="Geng L."/>
            <person name="Wang L."/>
            <person name="Long M."/>
            <person name="Wan Y."/>
            <person name="He N."/>
            <person name="Zhang Z."/>
            <person name="Lu C."/>
            <person name="Keeling P.J."/>
            <person name="Wang J."/>
            <person name="Xiang Z."/>
            <person name="Zhou Z."/>
        </authorList>
    </citation>
    <scope>NUCLEOTIDE SEQUENCE [LARGE SCALE GENOMIC DNA]</scope>
    <source>
        <strain evidence="2">CQ1 / CVCC 102059</strain>
    </source>
</reference>
<keyword evidence="2" id="KW-1185">Reference proteome</keyword>
<evidence type="ECO:0000313" key="2">
    <source>
        <dbReference type="Proteomes" id="UP000016927"/>
    </source>
</evidence>
<dbReference type="Proteomes" id="UP000016927">
    <property type="component" value="Unassembled WGS sequence"/>
</dbReference>